<dbReference type="Proteomes" id="UP000320791">
    <property type="component" value="Unassembled WGS sequence"/>
</dbReference>
<feature type="transmembrane region" description="Helical" evidence="1">
    <location>
        <begin position="198"/>
        <end position="217"/>
    </location>
</feature>
<feature type="transmembrane region" description="Helical" evidence="1">
    <location>
        <begin position="112"/>
        <end position="137"/>
    </location>
</feature>
<feature type="transmembrane region" description="Helical" evidence="1">
    <location>
        <begin position="143"/>
        <end position="162"/>
    </location>
</feature>
<sequence>MVPQLALIGGGLQGLFDATSPRRDTVVWDLGLGLLFGSILWADKFFLIALYSNQIDVVTVYVGLIPVVIGLAVFFSSQYPLIRQNVDSLMLGIHRTPLSGLRKSIDLTRNNVARCFALTLSVAAVSSLGVLLVTAMVGMKHDVLSLLLFLVPIPLLAFHLAVFQLTQFYMHREAAIYSGAFCLAVTLVFVFAGAIPGLVFAMLAAVVSAVVAVRSASDRMKDAPFEMFWQKAVKW</sequence>
<reference evidence="2 3" key="1">
    <citation type="submission" date="2019-08" db="EMBL/GenBank/DDBJ databases">
        <authorList>
            <person name="Lei W."/>
        </authorList>
    </citation>
    <scope>NUCLEOTIDE SEQUENCE [LARGE SCALE GENOMIC DNA]</scope>
    <source>
        <strain evidence="2 3">CCUG 58627</strain>
    </source>
</reference>
<proteinExistence type="predicted"/>
<keyword evidence="3" id="KW-1185">Reference proteome</keyword>
<dbReference type="AlphaFoldDB" id="A0A5C5TUA7"/>
<keyword evidence="1" id="KW-0472">Membrane</keyword>
<keyword evidence="1" id="KW-1133">Transmembrane helix</keyword>
<dbReference type="EMBL" id="VOHM01000046">
    <property type="protein sequence ID" value="TWT17099.1"/>
    <property type="molecule type" value="Genomic_DNA"/>
</dbReference>
<accession>A0A5C5TUA7</accession>
<dbReference type="RefSeq" id="WP_146325719.1">
    <property type="nucleotide sequence ID" value="NZ_BAABLR010000053.1"/>
</dbReference>
<feature type="transmembrane region" description="Helical" evidence="1">
    <location>
        <begin position="57"/>
        <end position="75"/>
    </location>
</feature>
<keyword evidence="1" id="KW-0812">Transmembrane</keyword>
<evidence type="ECO:0000256" key="1">
    <source>
        <dbReference type="SAM" id="Phobius"/>
    </source>
</evidence>
<gene>
    <name evidence="2" type="ORF">FRX94_12725</name>
</gene>
<name>A0A5C5TUA7_9CORY</name>
<evidence type="ECO:0000313" key="2">
    <source>
        <dbReference type="EMBL" id="TWT17099.1"/>
    </source>
</evidence>
<organism evidence="2 3">
    <name type="scientific">Corynebacterium canis</name>
    <dbReference type="NCBI Taxonomy" id="679663"/>
    <lineage>
        <taxon>Bacteria</taxon>
        <taxon>Bacillati</taxon>
        <taxon>Actinomycetota</taxon>
        <taxon>Actinomycetes</taxon>
        <taxon>Mycobacteriales</taxon>
        <taxon>Corynebacteriaceae</taxon>
        <taxon>Corynebacterium</taxon>
    </lineage>
</organism>
<feature type="transmembrane region" description="Helical" evidence="1">
    <location>
        <begin position="30"/>
        <end position="51"/>
    </location>
</feature>
<dbReference type="OrthoDB" id="4406690at2"/>
<protein>
    <submittedName>
        <fullName evidence="2">Uncharacterized protein</fullName>
    </submittedName>
</protein>
<evidence type="ECO:0000313" key="3">
    <source>
        <dbReference type="Proteomes" id="UP000320791"/>
    </source>
</evidence>
<comment type="caution">
    <text evidence="2">The sequence shown here is derived from an EMBL/GenBank/DDBJ whole genome shotgun (WGS) entry which is preliminary data.</text>
</comment>